<dbReference type="GO" id="GO:0001216">
    <property type="term" value="F:DNA-binding transcription activator activity"/>
    <property type="evidence" value="ECO:0007669"/>
    <property type="project" value="UniProtKB-ARBA"/>
</dbReference>
<dbReference type="Pfam" id="PF04082">
    <property type="entry name" value="Fungal_trans"/>
    <property type="match status" value="1"/>
</dbReference>
<dbReference type="GO" id="GO:0006351">
    <property type="term" value="P:DNA-templated transcription"/>
    <property type="evidence" value="ECO:0007669"/>
    <property type="project" value="InterPro"/>
</dbReference>
<keyword evidence="3" id="KW-0862">Zinc</keyword>
<feature type="compositionally biased region" description="Polar residues" evidence="9">
    <location>
        <begin position="271"/>
        <end position="280"/>
    </location>
</feature>
<dbReference type="InterPro" id="IPR051089">
    <property type="entry name" value="prtT"/>
</dbReference>
<dbReference type="SUPFAM" id="SSF57701">
    <property type="entry name" value="Zn2/Cys6 DNA-binding domain"/>
    <property type="match status" value="1"/>
</dbReference>
<organism evidence="11 12">
    <name type="scientific">Exophiala mesophila</name>
    <name type="common">Black yeast-like fungus</name>
    <dbReference type="NCBI Taxonomy" id="212818"/>
    <lineage>
        <taxon>Eukaryota</taxon>
        <taxon>Fungi</taxon>
        <taxon>Dikarya</taxon>
        <taxon>Ascomycota</taxon>
        <taxon>Pezizomycotina</taxon>
        <taxon>Eurotiomycetes</taxon>
        <taxon>Chaetothyriomycetidae</taxon>
        <taxon>Chaetothyriales</taxon>
        <taxon>Herpotrichiellaceae</taxon>
        <taxon>Exophiala</taxon>
    </lineage>
</organism>
<feature type="domain" description="Zn(2)-C6 fungal-type" evidence="10">
    <location>
        <begin position="1190"/>
        <end position="1223"/>
    </location>
</feature>
<dbReference type="VEuPathDB" id="FungiDB:PV10_03556"/>
<dbReference type="Pfam" id="PF00172">
    <property type="entry name" value="Zn_clus"/>
    <property type="match status" value="1"/>
</dbReference>
<dbReference type="CDD" id="cd12148">
    <property type="entry name" value="fungal_TF_MHR"/>
    <property type="match status" value="1"/>
</dbReference>
<comment type="caution">
    <text evidence="11">The sequence shown here is derived from an EMBL/GenBank/DDBJ whole genome shotgun (WGS) entry which is preliminary data.</text>
</comment>
<sequence>MGRTHEYTIMGPSGDATKPSGPPLARSLPIRKDSRNASSNLRSLYRMSAQNMRAAQVGHDPSQLDHKALPTSPQLPPTPPNAVNGDLPTPAEENASDTAIFRSALVTPINQHNPPTPDNTPPQDRKPLVVRPWLGPQTSFTSTLAESFTTAQEDFTSDPGSDQQSKTPEATFEWPLTSIAKFGGHLRQKSLSRSPLMNDYSDLHQISHTPEHYEHGHTQYPSIPDPAVPSDSETEGNPTDTSTPRSRSGRSDHMLPPHNGQHRGDEEKTSSPEMQSTELPPSSGLRNRLLEAQSQTPSASTEKFANIIGWNDSVHFGRSDRQTRVVVDHEDDYRRFSRTSTTSTVEAYVFEQSPLPKRTTTLRHMNKHESLRSVSSPLPASKRGSLNSWTESPHPLIHKKARLSNQNRWSAGSEISRSHSLASTTILPKTEVIHVAVIPERSSSLSSSRRNSFNRPSPSSESGKSQSRKPSDQPPSSWQHKRAFSEALERGRQQHQAPVVPPRSSSLSAPTSKATSCANSITSSHFRVQRQRAEKDLRRTLDRMESDMLLQKLPRWTSEQAQPTAGEPLSRNGPHDLRSHSMGHNAPWSDSIPHRSVASPLLDDDGNQNTLGLVMPGTTEWASMRPSSILDTPFSQPSFQSASPELSEAHAINYFAHNNHSLQLIEPFPVHESKAVLEVQRAGLSHSEVDSPLRNPRRPPEPPQFHVVPPTPADELDPRLGLEDHLPPGRGNSVRRPTSSRGRSESFITALSRNLSVKNPRNRKAGQDLNGELHPFWRPRAFWDDVDNSRPESDEARNGGIIKNSLGLPQERTVVTGPASLIRRISERRQQRRRVARQSSHSSLAKLRAGRHLHRSAPNAMRLHFVGIRNIQDWMLQAKRRKEEEKREKRRAELRKSIGANVISQGDSRFPTSNLDEFGGTPLVAIEWVRGVERVGGARAAAGAAVAAGVIAERENLFASFKEPFNFFFCSSLAICNLVVWSWLKAMDSYPYSWDSHRIPVVDPELSPPFHPAFSHPHIILSDQDQISAKSSESNDHKWSCQTPEAAQLFTMNQHFPPSDLVKLPSSDNQYLYSSPEVDSQHQFHVSAACDIGHWVTTNQSHLDHHLVGDHFKLAPAPQLPTPGPGPVGSDADGAATGFTSPVESLKRNASIAGFDSSPASGSVESPEHVTGDDVNGKGDGGRRRPVKRACNECRQQKLRCDVVQEPFKTCTRCKRLALDCKIEDNFRRVGKRSRNAEMEREIVELRKQVAEKKASGGPPATTVSHASMGSYTQDAVAGLLDLKGGTYDKSPINRQVYKRLEDVTLTQERVQDLFKRFFAFNHPFLPFLNPNRTPDEYFTRSPLLFWTILTVGARHFSTDPELFTRLNGPMNRLLWSTMADVPQNYHVVKALILLCAWPLVTSSTSTDSTFMICGLMMQVALQIGLHRPTHAQDFSKFRIELREVELQDRVVVWSVCNVVAQRICTAYGQPPLSRYDWTLGPKPIETNPNYELPSPIYNRLLIEKFVDKVSRTLYMNAHDPVGLATDAERPTYVSFLSHDLEELEHQLERDTSPITKIYLKAASLHMRLSAFFSPPTLQSYRSDMLKLYNATTEFLETCLSLESTTSVSVPGSGYSHGLALSNATNYIFHMMLAAGFSLLKLMHNFLGQHELDVQGASELLSRTVWALRTMSTSENDLAERLSEVLAQVWKTGKPTPIAAGDSDIDQSLQLKVRCRMSMSLVFDSVWRWRKNGQFRGGKPSDMRQQNPDLQFDTPGPAPSSNAAVGATPNVAATAADPTLSASAIVPGMAGMATGMVDDFGMDYGQASYDVFDPLNWMLDGIVDFPYSFSNGGSNTEIMPGMDALGNGI</sequence>
<feature type="region of interest" description="Disordered" evidence="9">
    <location>
        <begin position="1153"/>
        <end position="1186"/>
    </location>
</feature>
<evidence type="ECO:0000256" key="8">
    <source>
        <dbReference type="SAM" id="Coils"/>
    </source>
</evidence>
<gene>
    <name evidence="11" type="ORF">B0A52_06728</name>
</gene>
<reference evidence="11 12" key="1">
    <citation type="submission" date="2017-03" db="EMBL/GenBank/DDBJ databases">
        <title>Genomes of endolithic fungi from Antarctica.</title>
        <authorList>
            <person name="Coleine C."/>
            <person name="Masonjones S."/>
            <person name="Stajich J.E."/>
        </authorList>
    </citation>
    <scope>NUCLEOTIDE SEQUENCE [LARGE SCALE GENOMIC DNA]</scope>
    <source>
        <strain evidence="11 12">CCFEE 6314</strain>
    </source>
</reference>
<feature type="region of interest" description="Disordered" evidence="9">
    <location>
        <begin position="108"/>
        <end position="130"/>
    </location>
</feature>
<feature type="compositionally biased region" description="Polar residues" evidence="9">
    <location>
        <begin position="735"/>
        <end position="746"/>
    </location>
</feature>
<keyword evidence="2" id="KW-0479">Metal-binding</keyword>
<feature type="compositionally biased region" description="Basic and acidic residues" evidence="9">
    <location>
        <begin position="483"/>
        <end position="492"/>
    </location>
</feature>
<feature type="region of interest" description="Disordered" evidence="9">
    <location>
        <begin position="684"/>
        <end position="746"/>
    </location>
</feature>
<evidence type="ECO:0000259" key="10">
    <source>
        <dbReference type="PROSITE" id="PS50048"/>
    </source>
</evidence>
<dbReference type="Proteomes" id="UP000288859">
    <property type="component" value="Unassembled WGS sequence"/>
</dbReference>
<feature type="region of interest" description="Disordered" evidence="9">
    <location>
        <begin position="1"/>
        <end position="93"/>
    </location>
</feature>
<feature type="compositionally biased region" description="Basic and acidic residues" evidence="9">
    <location>
        <begin position="1166"/>
        <end position="1183"/>
    </location>
</feature>
<dbReference type="VEuPathDB" id="FungiDB:PV10_03554"/>
<dbReference type="InterPro" id="IPR007219">
    <property type="entry name" value="XnlR_reg_dom"/>
</dbReference>
<feature type="region of interest" description="Disordered" evidence="9">
    <location>
        <begin position="368"/>
        <end position="393"/>
    </location>
</feature>
<evidence type="ECO:0000256" key="6">
    <source>
        <dbReference type="ARBA" id="ARBA00023163"/>
    </source>
</evidence>
<keyword evidence="7" id="KW-0539">Nucleus</keyword>
<keyword evidence="5" id="KW-0238">DNA-binding</keyword>
<name>A0A438N1Y8_EXOME</name>
<feature type="region of interest" description="Disordered" evidence="9">
    <location>
        <begin position="827"/>
        <end position="853"/>
    </location>
</feature>
<feature type="compositionally biased region" description="Polar residues" evidence="9">
    <location>
        <begin position="235"/>
        <end position="246"/>
    </location>
</feature>
<dbReference type="Gene3D" id="4.10.240.10">
    <property type="entry name" value="Zn(2)-C6 fungal-type DNA-binding domain"/>
    <property type="match status" value="1"/>
</dbReference>
<dbReference type="GO" id="GO:0000981">
    <property type="term" value="F:DNA-binding transcription factor activity, RNA polymerase II-specific"/>
    <property type="evidence" value="ECO:0007669"/>
    <property type="project" value="InterPro"/>
</dbReference>
<feature type="coiled-coil region" evidence="8">
    <location>
        <begin position="1229"/>
        <end position="1256"/>
    </location>
</feature>
<dbReference type="InterPro" id="IPR036864">
    <property type="entry name" value="Zn2-C6_fun-type_DNA-bd_sf"/>
</dbReference>
<dbReference type="GO" id="GO:0008270">
    <property type="term" value="F:zinc ion binding"/>
    <property type="evidence" value="ECO:0007669"/>
    <property type="project" value="InterPro"/>
</dbReference>
<feature type="compositionally biased region" description="Low complexity" evidence="9">
    <location>
        <begin position="441"/>
        <end position="465"/>
    </location>
</feature>
<feature type="region of interest" description="Disordered" evidence="9">
    <location>
        <begin position="553"/>
        <end position="614"/>
    </location>
</feature>
<keyword evidence="8" id="KW-0175">Coiled coil</keyword>
<evidence type="ECO:0000313" key="11">
    <source>
        <dbReference type="EMBL" id="RVX69664.1"/>
    </source>
</evidence>
<dbReference type="GO" id="GO:0000976">
    <property type="term" value="F:transcription cis-regulatory region binding"/>
    <property type="evidence" value="ECO:0007669"/>
    <property type="project" value="TreeGrafter"/>
</dbReference>
<evidence type="ECO:0000256" key="2">
    <source>
        <dbReference type="ARBA" id="ARBA00022723"/>
    </source>
</evidence>
<dbReference type="InterPro" id="IPR001138">
    <property type="entry name" value="Zn2Cys6_DnaBD"/>
</dbReference>
<dbReference type="OrthoDB" id="2341546at2759"/>
<protein>
    <recommendedName>
        <fullName evidence="10">Zn(2)-C6 fungal-type domain-containing protein</fullName>
    </recommendedName>
</protein>
<feature type="compositionally biased region" description="Polar residues" evidence="9">
    <location>
        <begin position="36"/>
        <end position="53"/>
    </location>
</feature>
<feature type="compositionally biased region" description="Polar residues" evidence="9">
    <location>
        <begin position="503"/>
        <end position="526"/>
    </location>
</feature>
<accession>A0A438N1Y8</accession>
<evidence type="ECO:0000256" key="3">
    <source>
        <dbReference type="ARBA" id="ARBA00022833"/>
    </source>
</evidence>
<dbReference type="CDD" id="cd00067">
    <property type="entry name" value="GAL4"/>
    <property type="match status" value="1"/>
</dbReference>
<dbReference type="EMBL" id="NAJM01000028">
    <property type="protein sequence ID" value="RVX69664.1"/>
    <property type="molecule type" value="Genomic_DNA"/>
</dbReference>
<comment type="subcellular location">
    <subcellularLocation>
        <location evidence="1">Nucleus</location>
    </subcellularLocation>
</comment>
<dbReference type="PANTHER" id="PTHR31845">
    <property type="entry name" value="FINGER DOMAIN PROTEIN, PUTATIVE-RELATED"/>
    <property type="match status" value="1"/>
</dbReference>
<feature type="region of interest" description="Disordered" evidence="9">
    <location>
        <begin position="1735"/>
        <end position="1765"/>
    </location>
</feature>
<keyword evidence="4" id="KW-0805">Transcription regulation</keyword>
<dbReference type="PANTHER" id="PTHR31845:SF21">
    <property type="entry name" value="REGULATORY PROTEIN LEU3"/>
    <property type="match status" value="1"/>
</dbReference>
<evidence type="ECO:0000256" key="4">
    <source>
        <dbReference type="ARBA" id="ARBA00023015"/>
    </source>
</evidence>
<feature type="region of interest" description="Disordered" evidence="9">
    <location>
        <begin position="752"/>
        <end position="771"/>
    </location>
</feature>
<feature type="compositionally biased region" description="Polar residues" evidence="9">
    <location>
        <begin position="372"/>
        <end position="391"/>
    </location>
</feature>
<feature type="region of interest" description="Disordered" evidence="9">
    <location>
        <begin position="213"/>
        <end position="285"/>
    </location>
</feature>
<dbReference type="PROSITE" id="PS00463">
    <property type="entry name" value="ZN2_CY6_FUNGAL_1"/>
    <property type="match status" value="1"/>
</dbReference>
<dbReference type="PROSITE" id="PS50048">
    <property type="entry name" value="ZN2_CY6_FUNGAL_2"/>
    <property type="match status" value="1"/>
</dbReference>
<dbReference type="GO" id="GO:0005634">
    <property type="term" value="C:nucleus"/>
    <property type="evidence" value="ECO:0007669"/>
    <property type="project" value="UniProtKB-SubCell"/>
</dbReference>
<evidence type="ECO:0000256" key="7">
    <source>
        <dbReference type="ARBA" id="ARBA00023242"/>
    </source>
</evidence>
<feature type="region of interest" description="Disordered" evidence="9">
    <location>
        <begin position="441"/>
        <end position="531"/>
    </location>
</feature>
<evidence type="ECO:0000256" key="5">
    <source>
        <dbReference type="ARBA" id="ARBA00023125"/>
    </source>
</evidence>
<evidence type="ECO:0000313" key="12">
    <source>
        <dbReference type="Proteomes" id="UP000288859"/>
    </source>
</evidence>
<evidence type="ECO:0000256" key="1">
    <source>
        <dbReference type="ARBA" id="ARBA00004123"/>
    </source>
</evidence>
<feature type="compositionally biased region" description="Basic and acidic residues" evidence="9">
    <location>
        <begin position="716"/>
        <end position="727"/>
    </location>
</feature>
<dbReference type="FunFam" id="4.10.240.10:FF:000003">
    <property type="entry name" value="C6 transcription factor (Leu3)"/>
    <property type="match status" value="1"/>
</dbReference>
<evidence type="ECO:0000256" key="9">
    <source>
        <dbReference type="SAM" id="MobiDB-lite"/>
    </source>
</evidence>
<dbReference type="SMART" id="SM00066">
    <property type="entry name" value="GAL4"/>
    <property type="match status" value="1"/>
</dbReference>
<keyword evidence="6" id="KW-0804">Transcription</keyword>
<proteinExistence type="predicted"/>